<evidence type="ECO:0000313" key="11">
    <source>
        <dbReference type="WBParaSite" id="maker-uti_cns_0010308-snap-gene-0.3-mRNA-1"/>
    </source>
</evidence>
<dbReference type="InterPro" id="IPR017975">
    <property type="entry name" value="Tubulin_CS"/>
</dbReference>
<dbReference type="AlphaFoldDB" id="A0A1I8I648"/>
<organism evidence="10 11">
    <name type="scientific">Macrostomum lignano</name>
    <dbReference type="NCBI Taxonomy" id="282301"/>
    <lineage>
        <taxon>Eukaryota</taxon>
        <taxon>Metazoa</taxon>
        <taxon>Spiralia</taxon>
        <taxon>Lophotrochozoa</taxon>
        <taxon>Platyhelminthes</taxon>
        <taxon>Rhabditophora</taxon>
        <taxon>Macrostomorpha</taxon>
        <taxon>Macrostomida</taxon>
        <taxon>Macrostomidae</taxon>
        <taxon>Macrostomum</taxon>
    </lineage>
</organism>
<dbReference type="InterPro" id="IPR036525">
    <property type="entry name" value="Tubulin/FtsZ_GTPase_sf"/>
</dbReference>
<dbReference type="InterPro" id="IPR037103">
    <property type="entry name" value="Tubulin/FtsZ-like_C"/>
</dbReference>
<dbReference type="InterPro" id="IPR000217">
    <property type="entry name" value="Tubulin"/>
</dbReference>
<dbReference type="GO" id="GO:0005874">
    <property type="term" value="C:microtubule"/>
    <property type="evidence" value="ECO:0007669"/>
    <property type="project" value="UniProtKB-KW"/>
</dbReference>
<evidence type="ECO:0000259" key="8">
    <source>
        <dbReference type="SMART" id="SM00864"/>
    </source>
</evidence>
<dbReference type="GO" id="GO:0007017">
    <property type="term" value="P:microtubule-based process"/>
    <property type="evidence" value="ECO:0007669"/>
    <property type="project" value="InterPro"/>
</dbReference>
<sequence>TFYPTSPSHARKSPVLDPQRECISIHVGQAGVQIGNACWELYCLEHGIGPDGIARPDTTLGQGDDSYNTFFQETSSGKNVPRALFVDLEPTVIGDFGGGTGSGFTSLLMERLSVEYGKKSKLEFAIYPAPRVSTAVVEPYNSVLTTHTTLEHSDCAFMVDNEAIYDLCRRNLDIERPSYMNLNRLIAQIVSSITASLRFDGALNVDLTEFQTNLVPYPRIHFPLVTFGGGTGSGFTSLLMERLSVEYGKKSKLEFAIYPAPRVSTAVVEPYNSVLTTHTTLEHSDCAFMVDNEAIYDLCRRNLDIERPSYMNLNRLIAQIVSSITASLRFDGALNVDLTEFQTNLVPYPRIHFPLVTYAPIISAEKARHEALTVADITTAAFDPQNQMVKCDPRNGKYMACCMLYRGDVVPKDVNAAIATIKTRRGIRFVDWCPTGFKVGINYQPPTTIPGGDLAKVPRALCMLSNTTAIVEAFSRLDHKFDLMYSKRAFVHWYVGEGMEEGEFAEAREDLAALEKDYEEVGYDTAVNGEEEPEDIQQRLETLPAEIACERVAIAKESCSRASGPTATRCSGDEPFVDVSENAAEVEGTAPVGYQISTISRALEKQLKIAGRDADIQAVRNNLQTVERRQDWRCSLLDGCDGGRFVESGKCIGDDVVRATDILKVGDVLRQDAHVALVAVGVAVGVVSECLLETVHRRRRCEARKGSCVSRMKRPETSENVLAGRPVFDGLDRERSGRRKRGGRENGLPSDFFGMWSGEAHAVPGSILREPIGMRLPGQQEWMAVVNRILCLDGASLQRQYRGTVHARQRGGRRRDVAAGASWVVPGWAGRSGDWIAPESSRSLNCLAVPFSEATGNAQSGLTWALLTHEDCPPSPAIPVADSAAPRAPLVSRRCGQLAGKVHSSANDGDRLADDVHLTTSTNSLSLDTACCTERVDEVQRLHTTGFAVRNLDSQYIAKSHAAMRWSWHPHLLELRIGESPASSVADFALTASPPDNVWWLALRRAAASAAELAALSSAGLFRGTAWRTKNIRPRPSTAQRRKIWFIGFCLSARTQKASSGFDKNCASVGLRRDNEVPGRLFSLCLDWKKNTRAFSAPQRARSGVRKVEQPDIRSPHVLRVESQLGDVLEAFPLASLLGAVPGPVQQRVLPGVAHPAVGAQELPVFVQVEDLDDRQPELDGHQVGGLDHGPPNDAGLIIPMEQRLDQLLLQRSVPHAGAAVDRRLDGGSVGFGGENGEGYGERRCDAAQLWRPH</sequence>
<keyword evidence="4" id="KW-0378">Hydrolase</keyword>
<dbReference type="SUPFAM" id="SSF52490">
    <property type="entry name" value="Tubulin nucleotide-binding domain-like"/>
    <property type="match status" value="2"/>
</dbReference>
<dbReference type="Pfam" id="PF00091">
    <property type="entry name" value="Tubulin"/>
    <property type="match status" value="3"/>
</dbReference>
<keyword evidence="10" id="KW-1185">Reference proteome</keyword>
<dbReference type="GO" id="GO:0005200">
    <property type="term" value="F:structural constituent of cytoskeleton"/>
    <property type="evidence" value="ECO:0007669"/>
    <property type="project" value="InterPro"/>
</dbReference>
<dbReference type="Gene3D" id="1.10.287.600">
    <property type="entry name" value="Helix hairpin bin"/>
    <property type="match status" value="1"/>
</dbReference>
<dbReference type="Gene3D" id="3.30.1330.20">
    <property type="entry name" value="Tubulin/FtsZ, C-terminal domain"/>
    <property type="match status" value="1"/>
</dbReference>
<comment type="function">
    <text evidence="6">Tubulin is the major constituent of microtubules, a cylinder consisting of laterally associated linear protofilaments composed of alpha- and beta-tubulin heterodimers. Microtubules grow by the addition of GTP-tubulin dimers to the microtubule end, where a stabilizing cap forms. Below the cap, tubulin dimers are in GDP-bound state, owing to GTPase activity of alpha-tubulin.</text>
</comment>
<evidence type="ECO:0000256" key="2">
    <source>
        <dbReference type="ARBA" id="ARBA00022701"/>
    </source>
</evidence>
<dbReference type="PRINTS" id="PR01162">
    <property type="entry name" value="ALPHATUBULIN"/>
</dbReference>
<comment type="similarity">
    <text evidence="1">Belongs to the tubulin family.</text>
</comment>
<comment type="catalytic activity">
    <reaction evidence="7">
        <text>GTP + H2O = GDP + phosphate + H(+)</text>
        <dbReference type="Rhea" id="RHEA:19669"/>
        <dbReference type="ChEBI" id="CHEBI:15377"/>
        <dbReference type="ChEBI" id="CHEBI:15378"/>
        <dbReference type="ChEBI" id="CHEBI:37565"/>
        <dbReference type="ChEBI" id="CHEBI:43474"/>
        <dbReference type="ChEBI" id="CHEBI:58189"/>
    </reaction>
    <physiologicalReaction direction="left-to-right" evidence="7">
        <dbReference type="Rhea" id="RHEA:19670"/>
    </physiologicalReaction>
</comment>
<feature type="domain" description="Tubulin/FtsZ GTPase" evidence="8">
    <location>
        <begin position="67"/>
        <end position="201"/>
    </location>
</feature>
<dbReference type="FunFam" id="1.10.287.600:FF:000005">
    <property type="entry name" value="Tubulin alpha chain"/>
    <property type="match status" value="1"/>
</dbReference>
<dbReference type="Proteomes" id="UP000095280">
    <property type="component" value="Unplaced"/>
</dbReference>
<dbReference type="InterPro" id="IPR002452">
    <property type="entry name" value="Alpha_tubulin"/>
</dbReference>
<keyword evidence="3" id="KW-0547">Nucleotide-binding</keyword>
<dbReference type="PRINTS" id="PR01161">
    <property type="entry name" value="TUBULIN"/>
</dbReference>
<protein>
    <submittedName>
        <fullName evidence="11">Tubulin alpha chain</fullName>
    </submittedName>
</protein>
<accession>A0A1I8I648</accession>
<keyword evidence="5" id="KW-0342">GTP-binding</keyword>
<dbReference type="InterPro" id="IPR003008">
    <property type="entry name" value="Tubulin_FtsZ_GTPase"/>
</dbReference>
<dbReference type="CDD" id="cd02186">
    <property type="entry name" value="alpha_tubulin"/>
    <property type="match status" value="1"/>
</dbReference>
<evidence type="ECO:0000256" key="1">
    <source>
        <dbReference type="ARBA" id="ARBA00009636"/>
    </source>
</evidence>
<dbReference type="SMART" id="SM00864">
    <property type="entry name" value="Tubulin"/>
    <property type="match status" value="2"/>
</dbReference>
<dbReference type="InterPro" id="IPR018316">
    <property type="entry name" value="Tubulin/FtsZ_2-layer-sand-dom"/>
</dbReference>
<dbReference type="Pfam" id="PF03953">
    <property type="entry name" value="Tubulin_C"/>
    <property type="match status" value="1"/>
</dbReference>
<evidence type="ECO:0000256" key="3">
    <source>
        <dbReference type="ARBA" id="ARBA00022741"/>
    </source>
</evidence>
<evidence type="ECO:0000256" key="4">
    <source>
        <dbReference type="ARBA" id="ARBA00022801"/>
    </source>
</evidence>
<dbReference type="GO" id="GO:0005525">
    <property type="term" value="F:GTP binding"/>
    <property type="evidence" value="ECO:0007669"/>
    <property type="project" value="UniProtKB-KW"/>
</dbReference>
<keyword evidence="2" id="KW-0493">Microtubule</keyword>
<name>A0A1I8I648_9PLAT</name>
<evidence type="ECO:0000256" key="7">
    <source>
        <dbReference type="ARBA" id="ARBA00049117"/>
    </source>
</evidence>
<evidence type="ECO:0000313" key="10">
    <source>
        <dbReference type="Proteomes" id="UP000095280"/>
    </source>
</evidence>
<proteinExistence type="inferred from homology"/>
<dbReference type="WBParaSite" id="maker-uti_cns_0010308-snap-gene-0.3-mRNA-1">
    <property type="protein sequence ID" value="maker-uti_cns_0010308-snap-gene-0.3-mRNA-1"/>
    <property type="gene ID" value="maker-uti_cns_0010308-snap-gene-0.3"/>
</dbReference>
<dbReference type="PROSITE" id="PS00227">
    <property type="entry name" value="TUBULIN"/>
    <property type="match status" value="2"/>
</dbReference>
<dbReference type="PANTHER" id="PTHR11588">
    <property type="entry name" value="TUBULIN"/>
    <property type="match status" value="1"/>
</dbReference>
<reference evidence="11" key="1">
    <citation type="submission" date="2016-11" db="UniProtKB">
        <authorList>
            <consortium name="WormBaseParasite"/>
        </authorList>
    </citation>
    <scope>IDENTIFICATION</scope>
</reference>
<evidence type="ECO:0000256" key="5">
    <source>
        <dbReference type="ARBA" id="ARBA00023134"/>
    </source>
</evidence>
<dbReference type="SUPFAM" id="SSF55307">
    <property type="entry name" value="Tubulin C-terminal domain-like"/>
    <property type="match status" value="2"/>
</dbReference>
<dbReference type="Gene3D" id="3.40.50.1440">
    <property type="entry name" value="Tubulin/FtsZ, GTPase domain"/>
    <property type="match status" value="3"/>
</dbReference>
<feature type="domain" description="Tubulin/FtsZ 2-layer sandwich" evidence="9">
    <location>
        <begin position="334"/>
        <end position="479"/>
    </location>
</feature>
<dbReference type="GO" id="GO:0016787">
    <property type="term" value="F:hydrolase activity"/>
    <property type="evidence" value="ECO:0007669"/>
    <property type="project" value="UniProtKB-KW"/>
</dbReference>
<dbReference type="InterPro" id="IPR008280">
    <property type="entry name" value="Tub_FtsZ_C"/>
</dbReference>
<dbReference type="SMART" id="SM00865">
    <property type="entry name" value="Tubulin_C"/>
    <property type="match status" value="1"/>
</dbReference>
<evidence type="ECO:0000256" key="6">
    <source>
        <dbReference type="ARBA" id="ARBA00034296"/>
    </source>
</evidence>
<dbReference type="InterPro" id="IPR023123">
    <property type="entry name" value="Tubulin_C"/>
</dbReference>
<dbReference type="FunFam" id="3.30.1330.20:FF:000001">
    <property type="entry name" value="Tubulin alpha chain"/>
    <property type="match status" value="1"/>
</dbReference>
<evidence type="ECO:0000259" key="9">
    <source>
        <dbReference type="SMART" id="SM00865"/>
    </source>
</evidence>
<feature type="domain" description="Tubulin/FtsZ GTPase" evidence="8">
    <location>
        <begin position="202"/>
        <end position="332"/>
    </location>
</feature>
<dbReference type="FunFam" id="3.40.50.1440:FF:000016">
    <property type="entry name" value="Tubulin alpha chain"/>
    <property type="match status" value="2"/>
</dbReference>